<dbReference type="Pfam" id="PF00226">
    <property type="entry name" value="DnaJ"/>
    <property type="match status" value="1"/>
</dbReference>
<evidence type="ECO:0000259" key="4">
    <source>
        <dbReference type="PROSITE" id="PS50076"/>
    </source>
</evidence>
<keyword evidence="2" id="KW-0802">TPR repeat</keyword>
<dbReference type="PROSITE" id="PS00636">
    <property type="entry name" value="DNAJ_1"/>
    <property type="match status" value="1"/>
</dbReference>
<comment type="caution">
    <text evidence="5">The sequence shown here is derived from an EMBL/GenBank/DDBJ whole genome shotgun (WGS) entry which is preliminary data.</text>
</comment>
<dbReference type="PRINTS" id="PR00625">
    <property type="entry name" value="JDOMAIN"/>
</dbReference>
<dbReference type="SMART" id="SM00271">
    <property type="entry name" value="DnaJ"/>
    <property type="match status" value="1"/>
</dbReference>
<organism evidence="5 6">
    <name type="scientific">Prorocentrum cordatum</name>
    <dbReference type="NCBI Taxonomy" id="2364126"/>
    <lineage>
        <taxon>Eukaryota</taxon>
        <taxon>Sar</taxon>
        <taxon>Alveolata</taxon>
        <taxon>Dinophyceae</taxon>
        <taxon>Prorocentrales</taxon>
        <taxon>Prorocentraceae</taxon>
        <taxon>Prorocentrum</taxon>
    </lineage>
</organism>
<dbReference type="InterPro" id="IPR018253">
    <property type="entry name" value="DnaJ_domain_CS"/>
</dbReference>
<dbReference type="Proteomes" id="UP001189429">
    <property type="component" value="Unassembled WGS sequence"/>
</dbReference>
<accession>A0ABN9VH93</accession>
<feature type="region of interest" description="Disordered" evidence="3">
    <location>
        <begin position="1"/>
        <end position="60"/>
    </location>
</feature>
<protein>
    <recommendedName>
        <fullName evidence="4">J domain-containing protein</fullName>
    </recommendedName>
</protein>
<evidence type="ECO:0000256" key="2">
    <source>
        <dbReference type="ARBA" id="ARBA00022803"/>
    </source>
</evidence>
<keyword evidence="6" id="KW-1185">Reference proteome</keyword>
<evidence type="ECO:0000313" key="5">
    <source>
        <dbReference type="EMBL" id="CAK0872575.1"/>
    </source>
</evidence>
<dbReference type="Gene3D" id="1.10.287.110">
    <property type="entry name" value="DnaJ domain"/>
    <property type="match status" value="1"/>
</dbReference>
<evidence type="ECO:0000256" key="3">
    <source>
        <dbReference type="SAM" id="MobiDB-lite"/>
    </source>
</evidence>
<dbReference type="InterPro" id="IPR001623">
    <property type="entry name" value="DnaJ_domain"/>
</dbReference>
<dbReference type="PANTHER" id="PTHR45188">
    <property type="entry name" value="DNAJ PROTEIN P58IPK HOMOLOG"/>
    <property type="match status" value="1"/>
</dbReference>
<evidence type="ECO:0000256" key="1">
    <source>
        <dbReference type="ARBA" id="ARBA00022737"/>
    </source>
</evidence>
<feature type="compositionally biased region" description="Low complexity" evidence="3">
    <location>
        <begin position="33"/>
        <end position="54"/>
    </location>
</feature>
<keyword evidence="1" id="KW-0677">Repeat</keyword>
<dbReference type="SUPFAM" id="SSF46565">
    <property type="entry name" value="Chaperone J-domain"/>
    <property type="match status" value="1"/>
</dbReference>
<dbReference type="CDD" id="cd06257">
    <property type="entry name" value="DnaJ"/>
    <property type="match status" value="1"/>
</dbReference>
<dbReference type="PROSITE" id="PS50076">
    <property type="entry name" value="DNAJ_2"/>
    <property type="match status" value="1"/>
</dbReference>
<reference evidence="5" key="1">
    <citation type="submission" date="2023-10" db="EMBL/GenBank/DDBJ databases">
        <authorList>
            <person name="Chen Y."/>
            <person name="Shah S."/>
            <person name="Dougan E. K."/>
            <person name="Thang M."/>
            <person name="Chan C."/>
        </authorList>
    </citation>
    <scope>NUCLEOTIDE SEQUENCE [LARGE SCALE GENOMIC DNA]</scope>
</reference>
<gene>
    <name evidence="5" type="ORF">PCOR1329_LOCUS57997</name>
</gene>
<sequence length="993" mass="105349">MGHALASGRAPPAAACGVRQQWRQRVRPERARGLAAASALPAPRPPESAAAARGTVDARRPAPVTAERVLTDTVARAESLEELHAALWRHGEALSLRGCTSALCSLARLATRGKLPTTRGGGPSRAFGSAQPAEVVPAAAGQGAEGARSTAGARGAAAEVALAARLAPLVADGREPLAARTVASLLWALAKLAQRPPFDGLALPLCRRAARELPPLSGRDAAQVLWAAAVMDLGNSTNGIVDLAASVLQGQAGKGELGHRDLAQSLWAAAHLQESGVPGMLPLALALARAAHGCSGEQLLAELTSSAALSLPTMTPVMVSNCAWGAARAGVPAGPFYDAVAAAASRHLRQGNPALTDQHVCNIVWAFTKVSAQSPMVLEHMLVVGEECCRRGQLARMESHHVAGVAWGLTKAFAPEHLPSESSGAVLPEPVRRLVADAAGAALLGVQRFGADLAWVVWSVARATLRDQAVALFSPVVERLAAMPPGQVGIQDFTMLSWALATADMSRHHLPAASFDVLTTEVLRGLRGGQPGADRSSFLAVMAWACARADLRGAAVGIVEAAAAAGARALASRDSTWSLRHLTMVAWAAVVQGQQRGASARFVFDAYVYAAGRLGLGPGGGGVDNPTEHVGQLALIGAALRCEPEYASACEGVRLPRVARRLHVTESDFQREVEESLRGVLARVGGSSHLQVEAVAPGGISMDLALGRREHLLGAPRILERGAADVAVRRGPARLGHVDAQSARQPAHPVARTAAHKESELLRAGGNQHPAARSHRRKLAREVLDAMIEQCQDSNVLAGGLFCERAKCNVRLKDWRAVIKDVGNATYRNHELVQPCPRRGEASSPKSPRGTPGALESLQDAVKELESLFSWHRDQATHDKLQEAKFLLRKHRRPNFYDLLGCPSVASHLEIKKAYRERAAEWHPDKKGHLDDAGKKNAEEMFKRIGEAYEILTDPQKKELYDKGYDLEGIDEQIQIKKQRTGMGGCCGMPHRH</sequence>
<dbReference type="InterPro" id="IPR036869">
    <property type="entry name" value="J_dom_sf"/>
</dbReference>
<feature type="domain" description="J" evidence="4">
    <location>
        <begin position="895"/>
        <end position="965"/>
    </location>
</feature>
<evidence type="ECO:0000313" key="6">
    <source>
        <dbReference type="Proteomes" id="UP001189429"/>
    </source>
</evidence>
<dbReference type="PANTHER" id="PTHR45188:SF2">
    <property type="entry name" value="DNAJ HOMOLOG SUBFAMILY C MEMBER 7"/>
    <property type="match status" value="1"/>
</dbReference>
<proteinExistence type="predicted"/>
<feature type="region of interest" description="Disordered" evidence="3">
    <location>
        <begin position="833"/>
        <end position="854"/>
    </location>
</feature>
<dbReference type="EMBL" id="CAUYUJ010017176">
    <property type="protein sequence ID" value="CAK0872575.1"/>
    <property type="molecule type" value="Genomic_DNA"/>
</dbReference>
<name>A0ABN9VH93_9DINO</name>